<evidence type="ECO:0000313" key="4">
    <source>
        <dbReference type="Proteomes" id="UP000245996"/>
    </source>
</evidence>
<dbReference type="Pfam" id="PF13561">
    <property type="entry name" value="adh_short_C2"/>
    <property type="match status" value="1"/>
</dbReference>
<comment type="similarity">
    <text evidence="1">Belongs to the short-chain dehydrogenases/reductases (SDR) family.</text>
</comment>
<proteinExistence type="inferred from homology"/>
<dbReference type="EMBL" id="QGHE01000002">
    <property type="protein sequence ID" value="PWJ81838.1"/>
    <property type="molecule type" value="Genomic_DNA"/>
</dbReference>
<gene>
    <name evidence="3" type="ORF">C7430_102163</name>
</gene>
<evidence type="ECO:0000256" key="2">
    <source>
        <dbReference type="ARBA" id="ARBA00023002"/>
    </source>
</evidence>
<organism evidence="3 4">
    <name type="scientific">Enterobacter agglomerans</name>
    <name type="common">Erwinia herbicola</name>
    <name type="synonym">Pantoea agglomerans</name>
    <dbReference type="NCBI Taxonomy" id="549"/>
    <lineage>
        <taxon>Bacteria</taxon>
        <taxon>Pseudomonadati</taxon>
        <taxon>Pseudomonadota</taxon>
        <taxon>Gammaproteobacteria</taxon>
        <taxon>Enterobacterales</taxon>
        <taxon>Erwiniaceae</taxon>
        <taxon>Pantoea</taxon>
        <taxon>Pantoea agglomerans group</taxon>
    </lineage>
</organism>
<accession>A0ABD6XSN9</accession>
<dbReference type="InterPro" id="IPR051122">
    <property type="entry name" value="SDR_DHRS6-like"/>
</dbReference>
<dbReference type="Gene3D" id="3.40.50.720">
    <property type="entry name" value="NAD(P)-binding Rossmann-like Domain"/>
    <property type="match status" value="1"/>
</dbReference>
<evidence type="ECO:0000256" key="1">
    <source>
        <dbReference type="ARBA" id="ARBA00006484"/>
    </source>
</evidence>
<dbReference type="PRINTS" id="PR00081">
    <property type="entry name" value="GDHRDH"/>
</dbReference>
<reference evidence="3 4" key="1">
    <citation type="submission" date="2018-05" db="EMBL/GenBank/DDBJ databases">
        <title>Genomic Encyclopedia of Type Strains, Phase IV (KMG-V): Genome sequencing to study the core and pangenomes of soil and plant-associated prokaryotes.</title>
        <authorList>
            <person name="Whitman W."/>
        </authorList>
    </citation>
    <scope>NUCLEOTIDE SEQUENCE [LARGE SCALE GENOMIC DNA]</scope>
    <source>
        <strain evidence="3 4">PNG 92-11</strain>
    </source>
</reference>
<dbReference type="PROSITE" id="PS00061">
    <property type="entry name" value="ADH_SHORT"/>
    <property type="match status" value="1"/>
</dbReference>
<protein>
    <submittedName>
        <fullName evidence="3">NAD(P)-dependent dehydrogenase (Short-subunit alcohol dehydrogenase family)</fullName>
    </submittedName>
</protein>
<evidence type="ECO:0000313" key="3">
    <source>
        <dbReference type="EMBL" id="PWJ81838.1"/>
    </source>
</evidence>
<dbReference type="GO" id="GO:0016491">
    <property type="term" value="F:oxidoreductase activity"/>
    <property type="evidence" value="ECO:0007669"/>
    <property type="project" value="UniProtKB-KW"/>
</dbReference>
<dbReference type="PANTHER" id="PTHR43477">
    <property type="entry name" value="DIHYDROANTICAPSIN 7-DEHYDROGENASE"/>
    <property type="match status" value="1"/>
</dbReference>
<dbReference type="AlphaFoldDB" id="A0ABD6XSN9"/>
<dbReference type="PANTHER" id="PTHR43477:SF1">
    <property type="entry name" value="DIHYDROANTICAPSIN 7-DEHYDROGENASE"/>
    <property type="match status" value="1"/>
</dbReference>
<dbReference type="InterPro" id="IPR002347">
    <property type="entry name" value="SDR_fam"/>
</dbReference>
<dbReference type="InterPro" id="IPR020904">
    <property type="entry name" value="Sc_DH/Rdtase_CS"/>
</dbReference>
<dbReference type="FunFam" id="3.40.50.720:FF:000084">
    <property type="entry name" value="Short-chain dehydrogenase reductase"/>
    <property type="match status" value="1"/>
</dbReference>
<keyword evidence="2" id="KW-0560">Oxidoreductase</keyword>
<name>A0ABD6XSN9_ENTAG</name>
<sequence>MLIPETNKGVSVGRFKGKRILITGGTSGMGLAGAQRIVTEGGHVAITGLNEERLEHARSLLPAASLILKSDAASETDIHGLGEAINDWGSLDGLWLNAGFAEVGAPESVTADSFNRMMNANVRGPMLQLAVLSESLNSGAAILVTSSSSVYEGAAMTSLYAATKGAVIAMVKSWASALAERGIRANALVPGPIETNFRHFMPEESRQQFEDFVVSQVPLGRAGTAQEAAAVALFLLSDDASYVTGSQYAVDGGLVHY</sequence>
<dbReference type="SUPFAM" id="SSF51735">
    <property type="entry name" value="NAD(P)-binding Rossmann-fold domains"/>
    <property type="match status" value="1"/>
</dbReference>
<dbReference type="Proteomes" id="UP000245996">
    <property type="component" value="Unassembled WGS sequence"/>
</dbReference>
<dbReference type="CDD" id="cd05233">
    <property type="entry name" value="SDR_c"/>
    <property type="match status" value="1"/>
</dbReference>
<comment type="caution">
    <text evidence="3">The sequence shown here is derived from an EMBL/GenBank/DDBJ whole genome shotgun (WGS) entry which is preliminary data.</text>
</comment>
<dbReference type="InterPro" id="IPR036291">
    <property type="entry name" value="NAD(P)-bd_dom_sf"/>
</dbReference>